<name>A0ABT3MSG1_9GAMM</name>
<dbReference type="EMBL" id="JAPFCC010000001">
    <property type="protein sequence ID" value="MCW7552321.1"/>
    <property type="molecule type" value="Genomic_DNA"/>
</dbReference>
<evidence type="ECO:0000313" key="2">
    <source>
        <dbReference type="Proteomes" id="UP001209854"/>
    </source>
</evidence>
<gene>
    <name evidence="1" type="ORF">NX722_06595</name>
</gene>
<reference evidence="1 2" key="1">
    <citation type="submission" date="2022-10" db="EMBL/GenBank/DDBJ databases">
        <title>High-quality genome sequences of two octocoral-associated bacteria, Endozoicomonas euniceicola EF212 and Endozoicomonas gorgoniicola PS125.</title>
        <authorList>
            <person name="Chiou Y.-J."/>
            <person name="Chen Y.-H."/>
        </authorList>
    </citation>
    <scope>NUCLEOTIDE SEQUENCE [LARGE SCALE GENOMIC DNA]</scope>
    <source>
        <strain evidence="1 2">PS125</strain>
    </source>
</reference>
<organism evidence="1 2">
    <name type="scientific">Endozoicomonas gorgoniicola</name>
    <dbReference type="NCBI Taxonomy" id="1234144"/>
    <lineage>
        <taxon>Bacteria</taxon>
        <taxon>Pseudomonadati</taxon>
        <taxon>Pseudomonadota</taxon>
        <taxon>Gammaproteobacteria</taxon>
        <taxon>Oceanospirillales</taxon>
        <taxon>Endozoicomonadaceae</taxon>
        <taxon>Endozoicomonas</taxon>
    </lineage>
</organism>
<dbReference type="RefSeq" id="WP_262567289.1">
    <property type="nucleotide sequence ID" value="NZ_JAPFCC010000001.1"/>
</dbReference>
<comment type="caution">
    <text evidence="1">The sequence shown here is derived from an EMBL/GenBank/DDBJ whole genome shotgun (WGS) entry which is preliminary data.</text>
</comment>
<accession>A0ABT3MSG1</accession>
<protein>
    <submittedName>
        <fullName evidence="1">Uncharacterized protein</fullName>
    </submittedName>
</protein>
<sequence length="707" mass="81522">MLSKKGHFWAPDQYFDSTLCPKAVSIDFSEDSLTASITASDNSEHQDKLKCLRDFIDKKLTEWKASKLIYALNKNHQNPFSGGQSWTPGDVRYLFERLNIPNMNKFHYLSYLYHCIDNDGRLDNSGVNYFYAFIENDVDVAPPVNSPVYIEDVIEWLKQAINSCHNPESEETLKVLKNELQLLEMQEYRKMDEGEEKKQCLQKERKRVLDYIQQFKVDSCLKRAPGQNYIFKMSSFFLSPSELWPDLFRDVSVWSTAHIRCLALLEDPTAKVDPLDRVDCFRFDTPEYTQALHEALQRKQKEGETLESIRTSIGTDGLFASIHRFRNNAEKNYRIPLVEGIPDELQGSSRWLDLTIDHWRLLGFEETGSPPLRMNIERLSSFKNGFRKATEAICGCNAKLRDLWINDPCIKDGIKKDRSATRFLLKHLINKSGAKVSVTDESQQWRPIDTLRVCKPDSDDYRAAMKTFLEEAIANGLNRYEIVAQLSSDISWSKIKQETIQNYSIGLPAALDGYERWTPLAVSGLLEHFNLSLPENSNREGEFKSLLERQLLVKEVVKPGPLLKQMTAFLERNPEISEDLISTLHINPERLKNLSSRTVRYIFVSLGINPDQTAVKDSPRNQKFDKIYAITNKHPEWSKEVMRLIEYYKIRESDQAVAEKLNQGTYAPVPLPPGCQAEKWTADILVDFIRTCKQTRKASVSKEPPEF</sequence>
<proteinExistence type="predicted"/>
<keyword evidence="2" id="KW-1185">Reference proteome</keyword>
<evidence type="ECO:0000313" key="1">
    <source>
        <dbReference type="EMBL" id="MCW7552321.1"/>
    </source>
</evidence>
<dbReference type="Proteomes" id="UP001209854">
    <property type="component" value="Unassembled WGS sequence"/>
</dbReference>